<gene>
    <name evidence="2" type="ORF">TSOC_008066</name>
</gene>
<dbReference type="AlphaFoldDB" id="A0A2J7ZZG1"/>
<sequence length="111" mass="12369">MKLLSQGFATAARQGREEELASQLLRCSTALFEEQHWRKDVERQLDIARMRGNVARVELAQRSIPGEGALDARARQGILRGSPDERPERPPLDWQLTPVGLGAVERPATLA</sequence>
<comment type="caution">
    <text evidence="2">The sequence shown here is derived from an EMBL/GenBank/DDBJ whole genome shotgun (WGS) entry which is preliminary data.</text>
</comment>
<feature type="compositionally biased region" description="Basic and acidic residues" evidence="1">
    <location>
        <begin position="82"/>
        <end position="91"/>
    </location>
</feature>
<protein>
    <submittedName>
        <fullName evidence="2">Uncharacterized protein</fullName>
    </submittedName>
</protein>
<reference evidence="2 3" key="1">
    <citation type="journal article" date="2017" name="Mol. Biol. Evol.">
        <title>The 4-celled Tetrabaena socialis nuclear genome reveals the essential components for genetic control of cell number at the origin of multicellularity in the volvocine lineage.</title>
        <authorList>
            <person name="Featherston J."/>
            <person name="Arakaki Y."/>
            <person name="Hanschen E.R."/>
            <person name="Ferris P.J."/>
            <person name="Michod R.E."/>
            <person name="Olson B.J.S.C."/>
            <person name="Nozaki H."/>
            <person name="Durand P.M."/>
        </authorList>
    </citation>
    <scope>NUCLEOTIDE SEQUENCE [LARGE SCALE GENOMIC DNA]</scope>
    <source>
        <strain evidence="2 3">NIES-571</strain>
    </source>
</reference>
<accession>A0A2J7ZZG1</accession>
<feature type="region of interest" description="Disordered" evidence="1">
    <location>
        <begin position="66"/>
        <end position="98"/>
    </location>
</feature>
<dbReference type="Proteomes" id="UP000236333">
    <property type="component" value="Unassembled WGS sequence"/>
</dbReference>
<evidence type="ECO:0000313" key="3">
    <source>
        <dbReference type="Proteomes" id="UP000236333"/>
    </source>
</evidence>
<keyword evidence="3" id="KW-1185">Reference proteome</keyword>
<name>A0A2J7ZZG1_9CHLO</name>
<proteinExistence type="predicted"/>
<evidence type="ECO:0000313" key="2">
    <source>
        <dbReference type="EMBL" id="PNH05661.1"/>
    </source>
</evidence>
<dbReference type="EMBL" id="PGGS01000289">
    <property type="protein sequence ID" value="PNH05661.1"/>
    <property type="molecule type" value="Genomic_DNA"/>
</dbReference>
<evidence type="ECO:0000256" key="1">
    <source>
        <dbReference type="SAM" id="MobiDB-lite"/>
    </source>
</evidence>
<organism evidence="2 3">
    <name type="scientific">Tetrabaena socialis</name>
    <dbReference type="NCBI Taxonomy" id="47790"/>
    <lineage>
        <taxon>Eukaryota</taxon>
        <taxon>Viridiplantae</taxon>
        <taxon>Chlorophyta</taxon>
        <taxon>core chlorophytes</taxon>
        <taxon>Chlorophyceae</taxon>
        <taxon>CS clade</taxon>
        <taxon>Chlamydomonadales</taxon>
        <taxon>Tetrabaenaceae</taxon>
        <taxon>Tetrabaena</taxon>
    </lineage>
</organism>